<keyword evidence="9" id="KW-1185">Reference proteome</keyword>
<protein>
    <submittedName>
        <fullName evidence="8">DUF4433 domain-containing protein</fullName>
    </submittedName>
</protein>
<comment type="similarity">
    <text evidence="6">Belongs to the DarT ADP-ribosyltransferase family.</text>
</comment>
<gene>
    <name evidence="8" type="ORF">D7Z94_03165</name>
</gene>
<keyword evidence="4 6" id="KW-0548">Nucleotidyltransferase</keyword>
<proteinExistence type="inferred from homology"/>
<keyword evidence="3 6" id="KW-0808">Transferase</keyword>
<dbReference type="Proteomes" id="UP000276603">
    <property type="component" value="Unassembled WGS sequence"/>
</dbReference>
<evidence type="ECO:0000313" key="9">
    <source>
        <dbReference type="Proteomes" id="UP000276603"/>
    </source>
</evidence>
<feature type="binding site" evidence="6">
    <location>
        <begin position="10"/>
        <end position="12"/>
    </location>
    <ligand>
        <name>NAD(+)</name>
        <dbReference type="ChEBI" id="CHEBI:57540"/>
    </ligand>
</feature>
<evidence type="ECO:0000256" key="6">
    <source>
        <dbReference type="PROSITE-ProRule" id="PRU01362"/>
    </source>
</evidence>
<dbReference type="AlphaFoldDB" id="A0A3B0CE10"/>
<evidence type="ECO:0000256" key="3">
    <source>
        <dbReference type="ARBA" id="ARBA00022679"/>
    </source>
</evidence>
<dbReference type="GO" id="GO:0016779">
    <property type="term" value="F:nucleotidyltransferase activity"/>
    <property type="evidence" value="ECO:0007669"/>
    <property type="project" value="UniProtKB-UniRule"/>
</dbReference>
<evidence type="ECO:0000256" key="5">
    <source>
        <dbReference type="ARBA" id="ARBA00023125"/>
    </source>
</evidence>
<dbReference type="GO" id="GO:0003677">
    <property type="term" value="F:DNA binding"/>
    <property type="evidence" value="ECO:0007669"/>
    <property type="project" value="UniProtKB-UniRule"/>
</dbReference>
<dbReference type="EMBL" id="RBCJ01000001">
    <property type="protein sequence ID" value="RKN82854.1"/>
    <property type="molecule type" value="Genomic_DNA"/>
</dbReference>
<organism evidence="8 9">
    <name type="scientific">Ulvibacterium marinum</name>
    <dbReference type="NCBI Taxonomy" id="2419782"/>
    <lineage>
        <taxon>Bacteria</taxon>
        <taxon>Pseudomonadati</taxon>
        <taxon>Bacteroidota</taxon>
        <taxon>Flavobacteriia</taxon>
        <taxon>Flavobacteriales</taxon>
        <taxon>Flavobacteriaceae</taxon>
        <taxon>Ulvibacterium</taxon>
    </lineage>
</organism>
<dbReference type="Pfam" id="PF14487">
    <property type="entry name" value="DarT"/>
    <property type="match status" value="1"/>
</dbReference>
<sequence length="220" mass="25183">MSLKKVYIYRMTHMENIPHILKHGITHKGSPNANPRFKAIGDSSLIDFRKTKTVKISESRVGLGIREKIILGDFIPFYLGLRTPMLYVIQKGGNFVPNPTSAENIVYCVSSVQKIIDENLTFFFSDGHATNGLSKFYSKTKVFDIEDLVDFKAANAKYWKDENDLDLKRRKEAEFLVKEDIPASCILGFACYNEDAKDKLLKMGILKKRVIVKPNFYFDI</sequence>
<evidence type="ECO:0000256" key="1">
    <source>
        <dbReference type="ARBA" id="ARBA00022649"/>
    </source>
</evidence>
<comment type="caution">
    <text evidence="8">The sequence shown here is derived from an EMBL/GenBank/DDBJ whole genome shotgun (WGS) entry which is preliminary data.</text>
</comment>
<name>A0A3B0CE10_9FLAO</name>
<dbReference type="PROSITE" id="PS52018">
    <property type="entry name" value="DART"/>
    <property type="match status" value="1"/>
</dbReference>
<comment type="caution">
    <text evidence="6">Lacks conserved residue(s) required for the propagation of feature annotation.</text>
</comment>
<dbReference type="RefSeq" id="WP_120710045.1">
    <property type="nucleotide sequence ID" value="NZ_RBCJ01000001.1"/>
</dbReference>
<feature type="active site" description="Proton acceptor" evidence="6">
    <location>
        <position position="49"/>
    </location>
</feature>
<dbReference type="OrthoDB" id="9813972at2"/>
<feature type="binding site" evidence="6">
    <location>
        <position position="49"/>
    </location>
    <ligand>
        <name>NAD(+)</name>
        <dbReference type="ChEBI" id="CHEBI:57540"/>
    </ligand>
</feature>
<keyword evidence="1 6" id="KW-1277">Toxin-antitoxin system</keyword>
<accession>A0A3B0CE10</accession>
<evidence type="ECO:0000313" key="8">
    <source>
        <dbReference type="EMBL" id="RKN82854.1"/>
    </source>
</evidence>
<reference evidence="8 9" key="1">
    <citation type="submission" date="2018-10" db="EMBL/GenBank/DDBJ databases">
        <title>Ulvibacterium marinum gen. nov., sp. nov., a novel marine bacterium of the family Flavobacteriaceae, isolated from a culture of the green alga Ulva prolifera.</title>
        <authorList>
            <person name="Zhang Z."/>
        </authorList>
    </citation>
    <scope>NUCLEOTIDE SEQUENCE [LARGE SCALE GENOMIC DNA]</scope>
    <source>
        <strain evidence="8 9">CCMM003</strain>
    </source>
</reference>
<dbReference type="GO" id="GO:0016757">
    <property type="term" value="F:glycosyltransferase activity"/>
    <property type="evidence" value="ECO:0007669"/>
    <property type="project" value="UniProtKB-UniRule"/>
</dbReference>
<feature type="active site" evidence="6">
    <location>
        <position position="174"/>
    </location>
</feature>
<evidence type="ECO:0000256" key="2">
    <source>
        <dbReference type="ARBA" id="ARBA00022676"/>
    </source>
</evidence>
<feature type="domain" description="DarT" evidence="7">
    <location>
        <begin position="6"/>
        <end position="218"/>
    </location>
</feature>
<dbReference type="InterPro" id="IPR029494">
    <property type="entry name" value="DarT"/>
</dbReference>
<keyword evidence="2 6" id="KW-0328">Glycosyltransferase</keyword>
<keyword evidence="5 6" id="KW-0238">DNA-binding</keyword>
<evidence type="ECO:0000256" key="4">
    <source>
        <dbReference type="ARBA" id="ARBA00022695"/>
    </source>
</evidence>
<comment type="catalytic activity">
    <reaction evidence="6">
        <text>a thymidine in DNA + NAD(+) = an N-(ADP-alpha-D-ribosyl)-thymidine in DNA + nicotinamide + H(+)</text>
        <dbReference type="Rhea" id="RHEA:71651"/>
        <dbReference type="Rhea" id="RHEA-COMP:13556"/>
        <dbReference type="Rhea" id="RHEA-COMP:18051"/>
        <dbReference type="ChEBI" id="CHEBI:15378"/>
        <dbReference type="ChEBI" id="CHEBI:17154"/>
        <dbReference type="ChEBI" id="CHEBI:57540"/>
        <dbReference type="ChEBI" id="CHEBI:137386"/>
        <dbReference type="ChEBI" id="CHEBI:191199"/>
    </reaction>
</comment>
<evidence type="ECO:0000259" key="7">
    <source>
        <dbReference type="PROSITE" id="PS52018"/>
    </source>
</evidence>